<dbReference type="WBParaSite" id="ALUE_0001965301-mRNA-1">
    <property type="protein sequence ID" value="ALUE_0001965301-mRNA-1"/>
    <property type="gene ID" value="ALUE_0001965301"/>
</dbReference>
<sequence>MKKKMIIGGWGWSWWCVTNVQRLSLEVMTLNPRSENVETAQGVPLTVTGVAQIKVMTDRGLLETACEQFLGKRVEHIAEVILQTLEGHLRAILGTMTVEAVYQDRDRFAQLVREVAAPDLGRMGMEIVSFTIKDVVDSVDYLESLGKAQIAAVKKDAEVGVAEANRDAGIIEAQCEKEAADAKYAVEAKIADAKKQLDIQQAEFDVTVATKKAEAELAYDLQKAKLMQAIREEEIKIDVTERRKNKAEAELAYDLQKAKLMQAIREEEIKIDVTERRKNITLEEKEVERREKELVSMVKLPAEAEAYRMQTIAEGEKTRVVEEAKANAEATKKIGTARAVVIELVGKANAERMRSRADAYKQFGTTATTALVLDKIPEVAGNITKPLTHTREVLIVGGKDGATSTVTNLAATLPVTLKSVTGIDVNQAVMKALGSGAESK</sequence>
<dbReference type="InterPro" id="IPR001107">
    <property type="entry name" value="Band_7"/>
</dbReference>
<comment type="similarity">
    <text evidence="2 4">Belongs to the band 7/mec-2 family. Flotillin subfamily.</text>
</comment>
<proteinExistence type="inferred from homology"/>
<dbReference type="Gene3D" id="3.30.479.30">
    <property type="entry name" value="Band 7 domain"/>
    <property type="match status" value="1"/>
</dbReference>
<keyword evidence="3" id="KW-0472">Membrane</keyword>
<dbReference type="InterPro" id="IPR036013">
    <property type="entry name" value="Band_7/SPFH_dom_sf"/>
</dbReference>
<dbReference type="AlphaFoldDB" id="A0A0M3ILM5"/>
<evidence type="ECO:0000256" key="2">
    <source>
        <dbReference type="ARBA" id="ARBA00007161"/>
    </source>
</evidence>
<dbReference type="Pfam" id="PF01145">
    <property type="entry name" value="Band_7"/>
    <property type="match status" value="1"/>
</dbReference>
<feature type="signal peptide" evidence="6">
    <location>
        <begin position="1"/>
        <end position="22"/>
    </location>
</feature>
<dbReference type="SMART" id="SM00244">
    <property type="entry name" value="PHB"/>
    <property type="match status" value="1"/>
</dbReference>
<keyword evidence="8" id="KW-1185">Reference proteome</keyword>
<keyword evidence="5" id="KW-0175">Coiled coil</keyword>
<evidence type="ECO:0000313" key="8">
    <source>
        <dbReference type="Proteomes" id="UP000036681"/>
    </source>
</evidence>
<organism evidence="8 9">
    <name type="scientific">Ascaris lumbricoides</name>
    <name type="common">Giant roundworm</name>
    <dbReference type="NCBI Taxonomy" id="6252"/>
    <lineage>
        <taxon>Eukaryota</taxon>
        <taxon>Metazoa</taxon>
        <taxon>Ecdysozoa</taxon>
        <taxon>Nematoda</taxon>
        <taxon>Chromadorea</taxon>
        <taxon>Rhabditida</taxon>
        <taxon>Spirurina</taxon>
        <taxon>Ascaridomorpha</taxon>
        <taxon>Ascaridoidea</taxon>
        <taxon>Ascarididae</taxon>
        <taxon>Ascaris</taxon>
    </lineage>
</organism>
<dbReference type="GO" id="GO:0002020">
    <property type="term" value="F:protease binding"/>
    <property type="evidence" value="ECO:0007669"/>
    <property type="project" value="TreeGrafter"/>
</dbReference>
<evidence type="ECO:0000256" key="1">
    <source>
        <dbReference type="ARBA" id="ARBA00004370"/>
    </source>
</evidence>
<dbReference type="GO" id="GO:0016600">
    <property type="term" value="C:flotillin complex"/>
    <property type="evidence" value="ECO:0007669"/>
    <property type="project" value="TreeGrafter"/>
</dbReference>
<evidence type="ECO:0000256" key="5">
    <source>
        <dbReference type="SAM" id="Coils"/>
    </source>
</evidence>
<accession>A0A0M3ILM5</accession>
<evidence type="ECO:0000256" key="6">
    <source>
        <dbReference type="SAM" id="SignalP"/>
    </source>
</evidence>
<evidence type="ECO:0000259" key="7">
    <source>
        <dbReference type="SMART" id="SM00244"/>
    </source>
</evidence>
<dbReference type="PANTHER" id="PTHR13806">
    <property type="entry name" value="FLOTILLIN-RELATED"/>
    <property type="match status" value="1"/>
</dbReference>
<feature type="domain" description="Band 7" evidence="7">
    <location>
        <begin position="65"/>
        <end position="247"/>
    </location>
</feature>
<dbReference type="InterPro" id="IPR027705">
    <property type="entry name" value="Flotillin_fam"/>
</dbReference>
<protein>
    <submittedName>
        <fullName evidence="9">PHB domain-containing protein</fullName>
    </submittedName>
</protein>
<dbReference type="Proteomes" id="UP000036681">
    <property type="component" value="Unplaced"/>
</dbReference>
<evidence type="ECO:0000256" key="4">
    <source>
        <dbReference type="RuleBase" id="RU366054"/>
    </source>
</evidence>
<comment type="subcellular location">
    <subcellularLocation>
        <location evidence="1">Membrane</location>
    </subcellularLocation>
</comment>
<dbReference type="SUPFAM" id="SSF117892">
    <property type="entry name" value="Band 7/SPFH domain"/>
    <property type="match status" value="1"/>
</dbReference>
<dbReference type="CDD" id="cd03399">
    <property type="entry name" value="SPFH_flotillin"/>
    <property type="match status" value="1"/>
</dbReference>
<dbReference type="GO" id="GO:0072659">
    <property type="term" value="P:protein localization to plasma membrane"/>
    <property type="evidence" value="ECO:0007669"/>
    <property type="project" value="TreeGrafter"/>
</dbReference>
<feature type="chain" id="PRO_5005657294" evidence="6">
    <location>
        <begin position="23"/>
        <end position="440"/>
    </location>
</feature>
<dbReference type="GO" id="GO:0031410">
    <property type="term" value="C:cytoplasmic vesicle"/>
    <property type="evidence" value="ECO:0007669"/>
    <property type="project" value="TreeGrafter"/>
</dbReference>
<feature type="coiled-coil region" evidence="5">
    <location>
        <begin position="212"/>
        <end position="277"/>
    </location>
</feature>
<name>A0A0M3ILM5_ASCLU</name>
<reference evidence="9" key="1">
    <citation type="submission" date="2017-02" db="UniProtKB">
        <authorList>
            <consortium name="WormBaseParasite"/>
        </authorList>
    </citation>
    <scope>IDENTIFICATION</scope>
</reference>
<keyword evidence="6" id="KW-0732">Signal</keyword>
<evidence type="ECO:0000313" key="9">
    <source>
        <dbReference type="WBParaSite" id="ALUE_0001965301-mRNA-1"/>
    </source>
</evidence>
<dbReference type="GO" id="GO:0045661">
    <property type="term" value="P:regulation of myoblast differentiation"/>
    <property type="evidence" value="ECO:0007669"/>
    <property type="project" value="TreeGrafter"/>
</dbReference>
<dbReference type="PANTHER" id="PTHR13806:SF46">
    <property type="entry name" value="FLOTILLIN-1-RELATED"/>
    <property type="match status" value="1"/>
</dbReference>
<evidence type="ECO:0000256" key="3">
    <source>
        <dbReference type="ARBA" id="ARBA00023136"/>
    </source>
</evidence>